<evidence type="ECO:0000313" key="3">
    <source>
        <dbReference type="Proteomes" id="UP000192257"/>
    </source>
</evidence>
<feature type="coiled-coil region" evidence="1">
    <location>
        <begin position="272"/>
        <end position="299"/>
    </location>
</feature>
<dbReference type="RefSeq" id="XP_028884694.1">
    <property type="nucleotide sequence ID" value="XM_029024291.1"/>
</dbReference>
<proteinExistence type="predicted"/>
<name>A0A1X0P1B8_9TRYP</name>
<reference evidence="2 3" key="1">
    <citation type="submission" date="2017-03" db="EMBL/GenBank/DDBJ databases">
        <title>An alternative strategy for trypanosome survival in the mammalian bloodstream revealed through genome and transcriptome analysis of the ubiquitous bovine parasite Trypanosoma (Megatrypanum) theileri.</title>
        <authorList>
            <person name="Kelly S."/>
            <person name="Ivens A."/>
            <person name="Mott A."/>
            <person name="O'Neill E."/>
            <person name="Emms D."/>
            <person name="Macleod O."/>
            <person name="Voorheis P."/>
            <person name="Matthews J."/>
            <person name="Matthews K."/>
            <person name="Carrington M."/>
        </authorList>
    </citation>
    <scope>NUCLEOTIDE SEQUENCE [LARGE SCALE GENOMIC DNA]</scope>
    <source>
        <strain evidence="2">Edinburgh</strain>
    </source>
</reference>
<comment type="caution">
    <text evidence="2">The sequence shown here is derived from an EMBL/GenBank/DDBJ whole genome shotgun (WGS) entry which is preliminary data.</text>
</comment>
<keyword evidence="1" id="KW-0175">Coiled coil</keyword>
<dbReference type="STRING" id="67003.A0A1X0P1B8"/>
<evidence type="ECO:0000256" key="1">
    <source>
        <dbReference type="SAM" id="Coils"/>
    </source>
</evidence>
<dbReference type="VEuPathDB" id="TriTrypDB:TM35_000084260"/>
<keyword evidence="3" id="KW-1185">Reference proteome</keyword>
<dbReference type="AlphaFoldDB" id="A0A1X0P1B8"/>
<accession>A0A1X0P1B8</accession>
<feature type="coiled-coil region" evidence="1">
    <location>
        <begin position="499"/>
        <end position="533"/>
    </location>
</feature>
<sequence>MSTESELEAKYHAAVQLFKAAEQAEATAKKERDEKWALLGETQEGTKEYYIALAECWNAEVALIEIVEQRYAAEFKRDLCCTDCIQYKYGTDSKEGQIAEYRAELSRTVEFVYSDSSPYWTQWGKLSTKAECVWYQLKAEGYDNITGTLERAKYVFLDRMKNESNGEAFRNARNAAVVALNKWEQEDDRATWDKAQRRYSAELAKWNEFIPKGDQYAEELEEKTNLCIKGFAPISDLFCEHIGKSIAELQEQAKQDPHSAKDLELLKKYDAAAKICQAAEQAEAAAEKERDEKRALAKKTQRGTKEYYLAWTEKHKAEMVFIEKGEQRYAAEYKRDLCYTQWMKHKHGADSKEARIAQHRAELSCTKEFVYIDDSPYWTKWGKLYHNVWWVWNQLKAEGYENVAAELERQVELFCNRIKANGEPLCKARNAAFAALNRWEKENDRAAWDKAKPKYYAEWETWNAFKPKGEQYAETLHDEICKCVNNSLTVYAIVNKCEISALKDELGRKSKTFDALENELGEKSQEIDALRNALYQRGHEIGSLKDELLGRISALEATVGEMHTRIQSLIHMNQSSINSQ</sequence>
<dbReference type="EMBL" id="NBCO01000008">
    <property type="protein sequence ID" value="ORC90628.1"/>
    <property type="molecule type" value="Genomic_DNA"/>
</dbReference>
<dbReference type="Proteomes" id="UP000192257">
    <property type="component" value="Unassembled WGS sequence"/>
</dbReference>
<gene>
    <name evidence="2" type="ORF">TM35_000084260</name>
</gene>
<evidence type="ECO:0000313" key="2">
    <source>
        <dbReference type="EMBL" id="ORC90628.1"/>
    </source>
</evidence>
<dbReference type="GeneID" id="39984071"/>
<organism evidence="2 3">
    <name type="scientific">Trypanosoma theileri</name>
    <dbReference type="NCBI Taxonomy" id="67003"/>
    <lineage>
        <taxon>Eukaryota</taxon>
        <taxon>Discoba</taxon>
        <taxon>Euglenozoa</taxon>
        <taxon>Kinetoplastea</taxon>
        <taxon>Metakinetoplastina</taxon>
        <taxon>Trypanosomatida</taxon>
        <taxon>Trypanosomatidae</taxon>
        <taxon>Trypanosoma</taxon>
    </lineage>
</organism>
<protein>
    <submittedName>
        <fullName evidence="2">Uncharacterized protein</fullName>
    </submittedName>
</protein>